<evidence type="ECO:0000313" key="13">
    <source>
        <dbReference type="Proteomes" id="UP000643672"/>
    </source>
</evidence>
<evidence type="ECO:0000259" key="7">
    <source>
        <dbReference type="PROSITE" id="PS51163"/>
    </source>
</evidence>
<dbReference type="GO" id="GO:0000049">
    <property type="term" value="F:tRNA binding"/>
    <property type="evidence" value="ECO:0007669"/>
    <property type="project" value="TreeGrafter"/>
</dbReference>
<dbReference type="InterPro" id="IPR050156">
    <property type="entry name" value="TC-AMP_synthase_SUA5"/>
</dbReference>
<comment type="subcellular location">
    <subcellularLocation>
        <location evidence="1">Cytoplasm</location>
    </subcellularLocation>
</comment>
<dbReference type="Gene3D" id="3.90.870.10">
    <property type="entry name" value="DHBP synthase"/>
    <property type="match status" value="1"/>
</dbReference>
<evidence type="ECO:0000313" key="12">
    <source>
        <dbReference type="Proteomes" id="UP000278334"/>
    </source>
</evidence>
<proteinExistence type="inferred from homology"/>
<evidence type="ECO:0000313" key="8">
    <source>
        <dbReference type="EMBL" id="AYQ56891.1"/>
    </source>
</evidence>
<dbReference type="InterPro" id="IPR017945">
    <property type="entry name" value="DHBP_synth_RibB-like_a/b_dom"/>
</dbReference>
<evidence type="ECO:0000256" key="5">
    <source>
        <dbReference type="ARBA" id="ARBA00022679"/>
    </source>
</evidence>
<protein>
    <recommendedName>
        <fullName evidence="3">L-threonylcarbamoyladenylate synthase</fullName>
        <ecNumber evidence="3">2.7.7.87</ecNumber>
    </recommendedName>
</protein>
<evidence type="ECO:0000256" key="3">
    <source>
        <dbReference type="ARBA" id="ARBA00012584"/>
    </source>
</evidence>
<evidence type="ECO:0000313" key="11">
    <source>
        <dbReference type="Proteomes" id="UP000182798"/>
    </source>
</evidence>
<dbReference type="Proteomes" id="UP000278334">
    <property type="component" value="Chromosome"/>
</dbReference>
<evidence type="ECO:0000256" key="2">
    <source>
        <dbReference type="ARBA" id="ARBA00007663"/>
    </source>
</evidence>
<dbReference type="GO" id="GO:0005737">
    <property type="term" value="C:cytoplasm"/>
    <property type="evidence" value="ECO:0007669"/>
    <property type="project" value="UniProtKB-SubCell"/>
</dbReference>
<name>A0A1J5TS46_9GAMM</name>
<reference evidence="11" key="1">
    <citation type="submission" date="2016-09" db="EMBL/GenBank/DDBJ databases">
        <title>Genome Sequence of Bathymodiolus thermophilus sulfur-oxidizing gill endosymbiont.</title>
        <authorList>
            <person name="Ponnudurai R."/>
            <person name="Kleiner M."/>
            <person name="Sayavedra L."/>
            <person name="Thuermer A."/>
            <person name="Felbeck H."/>
            <person name="Schlueter R."/>
            <person name="Schweder T."/>
            <person name="Markert S."/>
        </authorList>
    </citation>
    <scope>NUCLEOTIDE SEQUENCE [LARGE SCALE GENOMIC DNA]</scope>
    <source>
        <strain evidence="11">BAT/CrabSpa'14</strain>
    </source>
</reference>
<evidence type="ECO:0000313" key="10">
    <source>
        <dbReference type="EMBL" id="OIR23727.1"/>
    </source>
</evidence>
<dbReference type="KEGG" id="bthg:MS2017_1192"/>
<dbReference type="OrthoDB" id="9814580at2"/>
<dbReference type="Pfam" id="PF01300">
    <property type="entry name" value="Sua5_yciO_yrdC"/>
    <property type="match status" value="1"/>
</dbReference>
<keyword evidence="5 9" id="KW-0808">Transferase</keyword>
<dbReference type="EMBL" id="CP024634">
    <property type="protein sequence ID" value="AYQ56891.1"/>
    <property type="molecule type" value="Genomic_DNA"/>
</dbReference>
<dbReference type="GO" id="GO:0006450">
    <property type="term" value="P:regulation of translational fidelity"/>
    <property type="evidence" value="ECO:0007669"/>
    <property type="project" value="TreeGrafter"/>
</dbReference>
<organism evidence="10 11">
    <name type="scientific">Bathymodiolus thermophilus thioautotrophic gill symbiont</name>
    <dbReference type="NCBI Taxonomy" id="2360"/>
    <lineage>
        <taxon>Bacteria</taxon>
        <taxon>Pseudomonadati</taxon>
        <taxon>Pseudomonadota</taxon>
        <taxon>Gammaproteobacteria</taxon>
        <taxon>sulfur-oxidizing symbionts</taxon>
    </lineage>
</organism>
<keyword evidence="13" id="KW-1185">Reference proteome</keyword>
<dbReference type="EC" id="2.7.7.87" evidence="3"/>
<dbReference type="AlphaFoldDB" id="A0A1J5TS46"/>
<dbReference type="RefSeq" id="WP_071565349.1">
    <property type="nucleotide sequence ID" value="NZ_CAESAQ020000021.1"/>
</dbReference>
<evidence type="ECO:0000256" key="4">
    <source>
        <dbReference type="ARBA" id="ARBA00022490"/>
    </source>
</evidence>
<comment type="similarity">
    <text evidence="2">Belongs to the SUA5 family.</text>
</comment>
<gene>
    <name evidence="10" type="ORF">BGC33_07940</name>
    <name evidence="8" type="ORF">MS2017_1192</name>
    <name evidence="9" type="ORF">THERMOS_417</name>
</gene>
<dbReference type="GO" id="GO:0061710">
    <property type="term" value="F:L-threonylcarbamoyladenylate synthase"/>
    <property type="evidence" value="ECO:0007669"/>
    <property type="project" value="UniProtKB-EC"/>
</dbReference>
<evidence type="ECO:0000256" key="6">
    <source>
        <dbReference type="ARBA" id="ARBA00048366"/>
    </source>
</evidence>
<feature type="domain" description="YrdC-like" evidence="7">
    <location>
        <begin position="2"/>
        <end position="178"/>
    </location>
</feature>
<dbReference type="PROSITE" id="PS51163">
    <property type="entry name" value="YRDC"/>
    <property type="match status" value="1"/>
</dbReference>
<sequence length="178" mass="19817">MNFQTRLAAKILNLGGVISNPTDTIQGLTCLPSYTHAMQKMGRLKRRPPQKGFILLASEVRFFQPFVQDIDLLTQISPQEQPTTYLLKARKGVSTLITGDFDTVAVRLTDNKLIANLCKKCNSALLSTSANITGKPTITSVFALNMTFKQELNFIIAPRNYNTQASQIINLQTGERLR</sequence>
<comment type="catalytic activity">
    <reaction evidence="6">
        <text>L-threonine + hydrogencarbonate + ATP = L-threonylcarbamoyladenylate + diphosphate + H2O</text>
        <dbReference type="Rhea" id="RHEA:36407"/>
        <dbReference type="ChEBI" id="CHEBI:15377"/>
        <dbReference type="ChEBI" id="CHEBI:17544"/>
        <dbReference type="ChEBI" id="CHEBI:30616"/>
        <dbReference type="ChEBI" id="CHEBI:33019"/>
        <dbReference type="ChEBI" id="CHEBI:57926"/>
        <dbReference type="ChEBI" id="CHEBI:73682"/>
        <dbReference type="EC" id="2.7.7.87"/>
    </reaction>
</comment>
<accession>A0A1J5TS46</accession>
<dbReference type="EMBL" id="MIQH01001183">
    <property type="protein sequence ID" value="OIR23727.1"/>
    <property type="molecule type" value="Genomic_DNA"/>
</dbReference>
<dbReference type="PANTHER" id="PTHR17490:SF18">
    <property type="entry name" value="THREONYLCARBAMOYL-AMP SYNTHASE"/>
    <property type="match status" value="1"/>
</dbReference>
<dbReference type="InterPro" id="IPR006070">
    <property type="entry name" value="Sua5-like_dom"/>
</dbReference>
<keyword evidence="4" id="KW-0963">Cytoplasm</keyword>
<evidence type="ECO:0000313" key="9">
    <source>
        <dbReference type="EMBL" id="CAB5495968.1"/>
    </source>
</evidence>
<dbReference type="PANTHER" id="PTHR17490">
    <property type="entry name" value="SUA5"/>
    <property type="match status" value="1"/>
</dbReference>
<dbReference type="Proteomes" id="UP000182798">
    <property type="component" value="Unassembled WGS sequence"/>
</dbReference>
<dbReference type="EMBL" id="CAESAQ020000021">
    <property type="protein sequence ID" value="CAB5495968.1"/>
    <property type="molecule type" value="Genomic_DNA"/>
</dbReference>
<reference evidence="8 12" key="3">
    <citation type="submission" date="2017-11" db="EMBL/GenBank/DDBJ databases">
        <title>Genome sequence of the bacterial symbiont EPR9N from a vent mussel Bathymodiolus thermophilus.</title>
        <authorList>
            <person name="Won Y.-J."/>
        </authorList>
    </citation>
    <scope>NUCLEOTIDE SEQUENCE [LARGE SCALE GENOMIC DNA]</scope>
    <source>
        <strain evidence="8 12">EPR9N</strain>
    </source>
</reference>
<reference evidence="10" key="2">
    <citation type="journal article" date="2017" name="Stand. Genomic Sci.">
        <title>Genome sequence of the sulfur-oxidizing Bathymodiolus thermophilus gill endosymbiont.</title>
        <authorList>
            <person name="Ponnudurai R."/>
            <person name="Sayavedra L."/>
            <person name="Kleiner M."/>
            <person name="Heiden S.E."/>
            <person name="Thurmer A."/>
            <person name="Felbeck H."/>
            <person name="Schluter R."/>
            <person name="Sievert S.M."/>
            <person name="Daniel R."/>
            <person name="Schweder T."/>
            <person name="Markert S."/>
        </authorList>
    </citation>
    <scope>NUCLEOTIDE SEQUENCE</scope>
    <source>
        <strain evidence="10">BAT/CrabSpa'14</strain>
    </source>
</reference>
<keyword evidence="9" id="KW-0548">Nucleotidyltransferase</keyword>
<dbReference type="Proteomes" id="UP000643672">
    <property type="component" value="Unassembled WGS sequence"/>
</dbReference>
<dbReference type="SUPFAM" id="SSF55821">
    <property type="entry name" value="YrdC/RibB"/>
    <property type="match status" value="1"/>
</dbReference>
<evidence type="ECO:0000256" key="1">
    <source>
        <dbReference type="ARBA" id="ARBA00004496"/>
    </source>
</evidence>
<dbReference type="GO" id="GO:0003725">
    <property type="term" value="F:double-stranded RNA binding"/>
    <property type="evidence" value="ECO:0007669"/>
    <property type="project" value="InterPro"/>
</dbReference>
<reference evidence="9 13" key="4">
    <citation type="submission" date="2020-05" db="EMBL/GenBank/DDBJ databases">
        <authorList>
            <person name="Petersen J."/>
            <person name="Sayavedra L."/>
        </authorList>
    </citation>
    <scope>NUCLEOTIDE SEQUENCE [LARGE SCALE GENOMIC DNA]</scope>
    <source>
        <strain evidence="9">B thermophilus SOXS</strain>
    </source>
</reference>